<dbReference type="GO" id="GO:0005886">
    <property type="term" value="C:plasma membrane"/>
    <property type="evidence" value="ECO:0007669"/>
    <property type="project" value="TreeGrafter"/>
</dbReference>
<dbReference type="GO" id="GO:0016887">
    <property type="term" value="F:ATP hydrolysis activity"/>
    <property type="evidence" value="ECO:0007669"/>
    <property type="project" value="InterPro"/>
</dbReference>
<dbReference type="SMART" id="SM00382">
    <property type="entry name" value="AAA"/>
    <property type="match status" value="1"/>
</dbReference>
<dbReference type="OrthoDB" id="5292475at2"/>
<dbReference type="InterPro" id="IPR003439">
    <property type="entry name" value="ABC_transporter-like_ATP-bd"/>
</dbReference>
<dbReference type="AlphaFoldDB" id="A0A411PJH0"/>
<dbReference type="Pfam" id="PF00005">
    <property type="entry name" value="ABC_tran"/>
    <property type="match status" value="1"/>
</dbReference>
<dbReference type="GO" id="GO:0005524">
    <property type="term" value="F:ATP binding"/>
    <property type="evidence" value="ECO:0007669"/>
    <property type="project" value="UniProtKB-KW"/>
</dbReference>
<dbReference type="InterPro" id="IPR015854">
    <property type="entry name" value="ABC_transpr_LolD-like"/>
</dbReference>
<dbReference type="SUPFAM" id="SSF52540">
    <property type="entry name" value="P-loop containing nucleoside triphosphate hydrolases"/>
    <property type="match status" value="1"/>
</dbReference>
<protein>
    <submittedName>
        <fullName evidence="5">ATP-binding cassette domain-containing protein</fullName>
    </submittedName>
</protein>
<dbReference type="Gene3D" id="3.40.50.300">
    <property type="entry name" value="P-loop containing nucleotide triphosphate hydrolases"/>
    <property type="match status" value="1"/>
</dbReference>
<dbReference type="GO" id="GO:0022857">
    <property type="term" value="F:transmembrane transporter activity"/>
    <property type="evidence" value="ECO:0007669"/>
    <property type="project" value="TreeGrafter"/>
</dbReference>
<proteinExistence type="predicted"/>
<evidence type="ECO:0000259" key="4">
    <source>
        <dbReference type="PROSITE" id="PS50893"/>
    </source>
</evidence>
<evidence type="ECO:0000256" key="3">
    <source>
        <dbReference type="SAM" id="MobiDB-lite"/>
    </source>
</evidence>
<name>A0A411PJH0_9GAMM</name>
<sequence>MLTLRDLNLFYGADSGSETQQTQVIFNLNLDFSKGEKVAIIGPSGAGKSSLLHHIYQQLQDQAALCSQAQGLVDNLSIYHNIYMGALARHHWSYNLVNLIKPFKSHLNKVQSICQQLELDQALDKKVDQLSGGQRQRVALGRAVYQQQAVFIGDEPFSAIDPLMARRLITKLFDLHETVIMVVHDRDLALSHFDRVIALCQGQLALDSHEETVNQAKITELYQKTLVASQQALFTDPQTKVTDPQAKALDTENIKHSDEQLKDVG</sequence>
<dbReference type="InterPro" id="IPR003593">
    <property type="entry name" value="AAA+_ATPase"/>
</dbReference>
<dbReference type="EMBL" id="CP036200">
    <property type="protein sequence ID" value="QBF83693.1"/>
    <property type="molecule type" value="Genomic_DNA"/>
</dbReference>
<dbReference type="InterPro" id="IPR027417">
    <property type="entry name" value="P-loop_NTPase"/>
</dbReference>
<evidence type="ECO:0000313" key="5">
    <source>
        <dbReference type="EMBL" id="QBF83693.1"/>
    </source>
</evidence>
<evidence type="ECO:0000313" key="6">
    <source>
        <dbReference type="Proteomes" id="UP000291106"/>
    </source>
</evidence>
<evidence type="ECO:0000256" key="1">
    <source>
        <dbReference type="ARBA" id="ARBA00022741"/>
    </source>
</evidence>
<keyword evidence="2 5" id="KW-0067">ATP-binding</keyword>
<dbReference type="PANTHER" id="PTHR24220">
    <property type="entry name" value="IMPORT ATP-BINDING PROTEIN"/>
    <property type="match status" value="1"/>
</dbReference>
<feature type="compositionally biased region" description="Basic and acidic residues" evidence="3">
    <location>
        <begin position="249"/>
        <end position="265"/>
    </location>
</feature>
<organism evidence="5 6">
    <name type="scientific">Shewanella maritima</name>
    <dbReference type="NCBI Taxonomy" id="2520507"/>
    <lineage>
        <taxon>Bacteria</taxon>
        <taxon>Pseudomonadati</taxon>
        <taxon>Pseudomonadota</taxon>
        <taxon>Gammaproteobacteria</taxon>
        <taxon>Alteromonadales</taxon>
        <taxon>Shewanellaceae</taxon>
        <taxon>Shewanella</taxon>
    </lineage>
</organism>
<evidence type="ECO:0000256" key="2">
    <source>
        <dbReference type="ARBA" id="ARBA00022840"/>
    </source>
</evidence>
<accession>A0A411PJH0</accession>
<keyword evidence="1" id="KW-0547">Nucleotide-binding</keyword>
<dbReference type="InterPro" id="IPR017871">
    <property type="entry name" value="ABC_transporter-like_CS"/>
</dbReference>
<dbReference type="PROSITE" id="PS50893">
    <property type="entry name" value="ABC_TRANSPORTER_2"/>
    <property type="match status" value="1"/>
</dbReference>
<dbReference type="Proteomes" id="UP000291106">
    <property type="component" value="Chromosome"/>
</dbReference>
<keyword evidence="6" id="KW-1185">Reference proteome</keyword>
<reference evidence="5 6" key="1">
    <citation type="submission" date="2019-02" db="EMBL/GenBank/DDBJ databases">
        <title>Shewanella sp. D4-2 isolated from Dokdo Island.</title>
        <authorList>
            <person name="Baek K."/>
        </authorList>
    </citation>
    <scope>NUCLEOTIDE SEQUENCE [LARGE SCALE GENOMIC DNA]</scope>
    <source>
        <strain evidence="5 6">D4-2</strain>
    </source>
</reference>
<feature type="region of interest" description="Disordered" evidence="3">
    <location>
        <begin position="242"/>
        <end position="265"/>
    </location>
</feature>
<gene>
    <name evidence="5" type="ORF">EXU30_14075</name>
</gene>
<dbReference type="PROSITE" id="PS00211">
    <property type="entry name" value="ABC_TRANSPORTER_1"/>
    <property type="match status" value="1"/>
</dbReference>
<dbReference type="KEGG" id="smai:EXU30_14075"/>
<dbReference type="RefSeq" id="WP_130601061.1">
    <property type="nucleotide sequence ID" value="NZ_CP036200.1"/>
</dbReference>
<feature type="domain" description="ABC transporter" evidence="4">
    <location>
        <begin position="4"/>
        <end position="226"/>
    </location>
</feature>